<dbReference type="Proteomes" id="UP000504637">
    <property type="component" value="Unplaced"/>
</dbReference>
<name>A0A6J3LY32_9PEZI</name>
<dbReference type="InterPro" id="IPR000717">
    <property type="entry name" value="PCI_dom"/>
</dbReference>
<evidence type="ECO:0000256" key="5">
    <source>
        <dbReference type="ARBA" id="ARBA00022490"/>
    </source>
</evidence>
<dbReference type="OrthoDB" id="29061at2759"/>
<evidence type="ECO:0000256" key="6">
    <source>
        <dbReference type="ARBA" id="ARBA00022790"/>
    </source>
</evidence>
<feature type="compositionally biased region" description="Acidic residues" evidence="8">
    <location>
        <begin position="469"/>
        <end position="480"/>
    </location>
</feature>
<evidence type="ECO:0000313" key="11">
    <source>
        <dbReference type="RefSeq" id="XP_033457706.1"/>
    </source>
</evidence>
<sequence>MAESLGSLLSFPPEQGVSIGAKEYDSKIVAYIKQLNQIPSAQWSSAVDKKNILDVLDPSINSLPYLYALNAQASEDVDQDGDRLVAWVGHATNFLQSFDPVQLRYEGGQWYKFLHTVLRIHETQGTQNVDAVISAILRLDPTAGTFTVWHSRIVKLCLAAGIPSQALPILDNNIFAFPQDHVKYASEDVVSDPTNLSNAYITAKSGFTSRINSEMVLEYYVLGAQIYLGLGNLDRARLFLEYILLSPGVQHAVSALQVEAYKKWILTGLLSEGQSFPLPKTISPSIVKAVRASSKAYDSLAESANKRDWKKFQAEVDRGNDIWNDDGNAKLVRKASDALLHFSVNDLSKTFVALPVSRVAAHLDLPVDATLQILASMVSAGSLQADVGGQGASAVVRFRAKDTQDDGLASTEAQTERIKTLAVYIQDADRRLQLTKEYIDNQKRQKLFSGPDGDPADAMDLSYDAPTMADDDVGDEDIME</sequence>
<dbReference type="GO" id="GO:0008180">
    <property type="term" value="C:COP9 signalosome"/>
    <property type="evidence" value="ECO:0007669"/>
    <property type="project" value="UniProtKB-KW"/>
</dbReference>
<proteinExistence type="inferred from homology"/>
<feature type="region of interest" description="Disordered" evidence="8">
    <location>
        <begin position="445"/>
        <end position="480"/>
    </location>
</feature>
<evidence type="ECO:0000259" key="9">
    <source>
        <dbReference type="PROSITE" id="PS50250"/>
    </source>
</evidence>
<evidence type="ECO:0000256" key="7">
    <source>
        <dbReference type="ARBA" id="ARBA00023242"/>
    </source>
</evidence>
<organism evidence="11">
    <name type="scientific">Dissoconium aciculare CBS 342.82</name>
    <dbReference type="NCBI Taxonomy" id="1314786"/>
    <lineage>
        <taxon>Eukaryota</taxon>
        <taxon>Fungi</taxon>
        <taxon>Dikarya</taxon>
        <taxon>Ascomycota</taxon>
        <taxon>Pezizomycotina</taxon>
        <taxon>Dothideomycetes</taxon>
        <taxon>Dothideomycetidae</taxon>
        <taxon>Mycosphaerellales</taxon>
        <taxon>Dissoconiaceae</taxon>
        <taxon>Dissoconium</taxon>
    </lineage>
</organism>
<evidence type="ECO:0000256" key="1">
    <source>
        <dbReference type="ARBA" id="ARBA00004123"/>
    </source>
</evidence>
<dbReference type="PROSITE" id="PS50250">
    <property type="entry name" value="PCI"/>
    <property type="match status" value="1"/>
</dbReference>
<dbReference type="GO" id="GO:0006511">
    <property type="term" value="P:ubiquitin-dependent protein catabolic process"/>
    <property type="evidence" value="ECO:0007669"/>
    <property type="project" value="TreeGrafter"/>
</dbReference>
<dbReference type="GeneID" id="54361136"/>
<protein>
    <recommendedName>
        <fullName evidence="4">COP9 signalosome complex subunit 3</fullName>
    </recommendedName>
</protein>
<keyword evidence="6" id="KW-0736">Signalosome</keyword>
<dbReference type="InterPro" id="IPR050756">
    <property type="entry name" value="CSN3"/>
</dbReference>
<dbReference type="RefSeq" id="XP_033457706.1">
    <property type="nucleotide sequence ID" value="XM_033603336.1"/>
</dbReference>
<evidence type="ECO:0000256" key="2">
    <source>
        <dbReference type="ARBA" id="ARBA00004496"/>
    </source>
</evidence>
<dbReference type="AlphaFoldDB" id="A0A6J3LY32"/>
<reference evidence="11" key="2">
    <citation type="submission" date="2020-04" db="EMBL/GenBank/DDBJ databases">
        <authorList>
            <consortium name="NCBI Genome Project"/>
        </authorList>
    </citation>
    <scope>NUCLEOTIDE SEQUENCE</scope>
    <source>
        <strain evidence="11">CBS 342.82</strain>
    </source>
</reference>
<keyword evidence="5" id="KW-0963">Cytoplasm</keyword>
<reference evidence="11" key="3">
    <citation type="submission" date="2025-08" db="UniProtKB">
        <authorList>
            <consortium name="RefSeq"/>
        </authorList>
    </citation>
    <scope>IDENTIFICATION</scope>
    <source>
        <strain evidence="11">CBS 342.82</strain>
    </source>
</reference>
<evidence type="ECO:0000256" key="4">
    <source>
        <dbReference type="ARBA" id="ARBA00014878"/>
    </source>
</evidence>
<comment type="subcellular location">
    <subcellularLocation>
        <location evidence="2">Cytoplasm</location>
    </subcellularLocation>
    <subcellularLocation>
        <location evidence="1">Nucleus</location>
    </subcellularLocation>
</comment>
<evidence type="ECO:0000256" key="8">
    <source>
        <dbReference type="SAM" id="MobiDB-lite"/>
    </source>
</evidence>
<dbReference type="PANTHER" id="PTHR10758:SF1">
    <property type="entry name" value="COP9 SIGNALOSOME COMPLEX SUBUNIT 3"/>
    <property type="match status" value="1"/>
</dbReference>
<dbReference type="PANTHER" id="PTHR10758">
    <property type="entry name" value="26S PROTEASOME NON-ATPASE REGULATORY SUBUNIT 3/COP9 SIGNALOSOME COMPLEX SUBUNIT 3"/>
    <property type="match status" value="1"/>
</dbReference>
<keyword evidence="10" id="KW-1185">Reference proteome</keyword>
<accession>A0A6J3LY32</accession>
<dbReference type="GO" id="GO:0005737">
    <property type="term" value="C:cytoplasm"/>
    <property type="evidence" value="ECO:0007669"/>
    <property type="project" value="UniProtKB-SubCell"/>
</dbReference>
<keyword evidence="7" id="KW-0539">Nucleus</keyword>
<gene>
    <name evidence="11" type="ORF">K489DRAFT_372433</name>
</gene>
<dbReference type="InterPro" id="IPR055089">
    <property type="entry name" value="COP9_N"/>
</dbReference>
<evidence type="ECO:0000256" key="3">
    <source>
        <dbReference type="ARBA" id="ARBA00007084"/>
    </source>
</evidence>
<feature type="domain" description="PCI" evidence="9">
    <location>
        <begin position="231"/>
        <end position="401"/>
    </location>
</feature>
<comment type="similarity">
    <text evidence="3">Belongs to the CSN3 family.</text>
</comment>
<dbReference type="Pfam" id="PF22788">
    <property type="entry name" value="COP9_hel_rpt"/>
    <property type="match status" value="1"/>
</dbReference>
<evidence type="ECO:0000313" key="10">
    <source>
        <dbReference type="Proteomes" id="UP000504637"/>
    </source>
</evidence>
<reference evidence="11" key="1">
    <citation type="submission" date="2020-01" db="EMBL/GenBank/DDBJ databases">
        <authorList>
            <consortium name="DOE Joint Genome Institute"/>
            <person name="Haridas S."/>
            <person name="Albert R."/>
            <person name="Binder M."/>
            <person name="Bloem J."/>
            <person name="Labutti K."/>
            <person name="Salamov A."/>
            <person name="Andreopoulos B."/>
            <person name="Baker S.E."/>
            <person name="Barry K."/>
            <person name="Bills G."/>
            <person name="Bluhm B.H."/>
            <person name="Cannon C."/>
            <person name="Castanera R."/>
            <person name="Culley D.E."/>
            <person name="Daum C."/>
            <person name="Ezra D."/>
            <person name="Gonzalez J.B."/>
            <person name="Henrissat B."/>
            <person name="Kuo A."/>
            <person name="Liang C."/>
            <person name="Lipzen A."/>
            <person name="Lutzoni F."/>
            <person name="Magnuson J."/>
            <person name="Mondo S."/>
            <person name="Nolan M."/>
            <person name="Ohm R."/>
            <person name="Pangilinan J."/>
            <person name="Park H.-J."/>
            <person name="Ramirez L."/>
            <person name="Alfaro M."/>
            <person name="Sun H."/>
            <person name="Tritt A."/>
            <person name="Yoshinaga Y."/>
            <person name="Zwiers L.-H."/>
            <person name="Turgeon B.G."/>
            <person name="Goodwin S.B."/>
            <person name="Spatafora J.W."/>
            <person name="Crous P.W."/>
            <person name="Grigoriev I.V."/>
        </authorList>
    </citation>
    <scope>NUCLEOTIDE SEQUENCE</scope>
    <source>
        <strain evidence="11">CBS 342.82</strain>
    </source>
</reference>